<accession>A0AAE0ZUK5</accession>
<evidence type="ECO:0000313" key="5">
    <source>
        <dbReference type="EMBL" id="KAK3775943.1"/>
    </source>
</evidence>
<dbReference type="GO" id="GO:0005975">
    <property type="term" value="P:carbohydrate metabolic process"/>
    <property type="evidence" value="ECO:0007669"/>
    <property type="project" value="InterPro"/>
</dbReference>
<dbReference type="InterPro" id="IPR029070">
    <property type="entry name" value="Chitinase_insertion_sf"/>
</dbReference>
<dbReference type="GO" id="GO:0004568">
    <property type="term" value="F:chitinase activity"/>
    <property type="evidence" value="ECO:0007669"/>
    <property type="project" value="TreeGrafter"/>
</dbReference>
<protein>
    <recommendedName>
        <fullName evidence="4">GH18 domain-containing protein</fullName>
    </recommendedName>
</protein>
<dbReference type="EMBL" id="JAWDGP010003256">
    <property type="protein sequence ID" value="KAK3775943.1"/>
    <property type="molecule type" value="Genomic_DNA"/>
</dbReference>
<keyword evidence="6" id="KW-1185">Reference proteome</keyword>
<keyword evidence="3" id="KW-0732">Signal</keyword>
<dbReference type="InterPro" id="IPR001223">
    <property type="entry name" value="Glyco_hydro18_cat"/>
</dbReference>
<keyword evidence="2" id="KW-0472">Membrane</keyword>
<dbReference type="GO" id="GO:0005576">
    <property type="term" value="C:extracellular region"/>
    <property type="evidence" value="ECO:0007669"/>
    <property type="project" value="TreeGrafter"/>
</dbReference>
<feature type="domain" description="GH18" evidence="4">
    <location>
        <begin position="30"/>
        <end position="396"/>
    </location>
</feature>
<name>A0AAE0ZUK5_9GAST</name>
<reference evidence="5" key="1">
    <citation type="journal article" date="2023" name="G3 (Bethesda)">
        <title>A reference genome for the long-term kleptoplast-retaining sea slug Elysia crispata morphotype clarki.</title>
        <authorList>
            <person name="Eastman K.E."/>
            <person name="Pendleton A.L."/>
            <person name="Shaikh M.A."/>
            <person name="Suttiyut T."/>
            <person name="Ogas R."/>
            <person name="Tomko P."/>
            <person name="Gavelis G."/>
            <person name="Widhalm J.R."/>
            <person name="Wisecaver J.H."/>
        </authorList>
    </citation>
    <scope>NUCLEOTIDE SEQUENCE</scope>
    <source>
        <strain evidence="5">ECLA1</strain>
    </source>
</reference>
<evidence type="ECO:0000256" key="3">
    <source>
        <dbReference type="SAM" id="SignalP"/>
    </source>
</evidence>
<dbReference type="GO" id="GO:0006032">
    <property type="term" value="P:chitin catabolic process"/>
    <property type="evidence" value="ECO:0007669"/>
    <property type="project" value="TreeGrafter"/>
</dbReference>
<keyword evidence="1" id="KW-0175">Coiled coil</keyword>
<feature type="signal peptide" evidence="3">
    <location>
        <begin position="1"/>
        <end position="23"/>
    </location>
</feature>
<dbReference type="InterPro" id="IPR017853">
    <property type="entry name" value="GH"/>
</dbReference>
<feature type="coiled-coil region" evidence="1">
    <location>
        <begin position="69"/>
        <end position="96"/>
    </location>
</feature>
<evidence type="ECO:0000259" key="4">
    <source>
        <dbReference type="PROSITE" id="PS51910"/>
    </source>
</evidence>
<evidence type="ECO:0000256" key="1">
    <source>
        <dbReference type="SAM" id="Coils"/>
    </source>
</evidence>
<dbReference type="Pfam" id="PF00704">
    <property type="entry name" value="Glyco_hydro_18"/>
    <property type="match status" value="1"/>
</dbReference>
<dbReference type="Proteomes" id="UP001283361">
    <property type="component" value="Unassembled WGS sequence"/>
</dbReference>
<sequence>MEPQSAICLLCSAMIFCYFGALADPEIYDYVVTCYVDASSSKRTGRGKFSVKSIDPFLCTDIVFGFLTIDVHNLSLKNIEEQHEVFQNEILELKTEWPTLRVLLAVGGEEVGDIPFLEISESLSTLIGFSKNVASQLGSMGFDGLEIAWTTQNIGNKNRITHICRALHEAFERASITTGQDKLLLTLAALPYGMTSVLPYDPAALNQYLDRITVLAFNYDTPTTSMMLHNSALDNNTSFSIKTASMNWWTLNHVPAKKLILGIAAFGRTFDIPSGWSNTTPGNRRIWNKSAPGPYTQTAGYLSFYEICYIQQHKAWKVIWNDMWAASVAVSLRNNYTALMIHPNSRSFEEKAELVKEEHYGGIMISSLDLDDFDGQFCNLGYYPLLKAAASRLRSKAKSEASKTNDYHDVMNYIILPVVWLLLVVNVVLAYKSGTKQIKFTAREERSDTPGCGIPRREQGSAQILVFSLVLSDFCSGTGAHSLSGYKFVAVLFSDDKLGLCFALYLKCSLIVFKEPPLNGHRLHRHVALVIRARKHPVRGSGPRWFGP</sequence>
<dbReference type="SMART" id="SM00636">
    <property type="entry name" value="Glyco_18"/>
    <property type="match status" value="1"/>
</dbReference>
<evidence type="ECO:0000256" key="2">
    <source>
        <dbReference type="SAM" id="Phobius"/>
    </source>
</evidence>
<dbReference type="PANTHER" id="PTHR11177:SF317">
    <property type="entry name" value="CHITINASE 12-RELATED"/>
    <property type="match status" value="1"/>
</dbReference>
<dbReference type="AlphaFoldDB" id="A0AAE0ZUK5"/>
<dbReference type="Gene3D" id="3.20.20.80">
    <property type="entry name" value="Glycosidases"/>
    <property type="match status" value="1"/>
</dbReference>
<dbReference type="PROSITE" id="PS51910">
    <property type="entry name" value="GH18_2"/>
    <property type="match status" value="1"/>
</dbReference>
<feature type="chain" id="PRO_5042213092" description="GH18 domain-containing protein" evidence="3">
    <location>
        <begin position="24"/>
        <end position="548"/>
    </location>
</feature>
<dbReference type="Gene3D" id="3.10.50.10">
    <property type="match status" value="1"/>
</dbReference>
<organism evidence="5 6">
    <name type="scientific">Elysia crispata</name>
    <name type="common">lettuce slug</name>
    <dbReference type="NCBI Taxonomy" id="231223"/>
    <lineage>
        <taxon>Eukaryota</taxon>
        <taxon>Metazoa</taxon>
        <taxon>Spiralia</taxon>
        <taxon>Lophotrochozoa</taxon>
        <taxon>Mollusca</taxon>
        <taxon>Gastropoda</taxon>
        <taxon>Heterobranchia</taxon>
        <taxon>Euthyneura</taxon>
        <taxon>Panpulmonata</taxon>
        <taxon>Sacoglossa</taxon>
        <taxon>Placobranchoidea</taxon>
        <taxon>Plakobranchidae</taxon>
        <taxon>Elysia</taxon>
    </lineage>
</organism>
<evidence type="ECO:0000313" key="6">
    <source>
        <dbReference type="Proteomes" id="UP001283361"/>
    </source>
</evidence>
<gene>
    <name evidence="5" type="ORF">RRG08_000354</name>
</gene>
<dbReference type="InterPro" id="IPR011583">
    <property type="entry name" value="Chitinase_II/V-like_cat"/>
</dbReference>
<proteinExistence type="predicted"/>
<dbReference type="SUPFAM" id="SSF54556">
    <property type="entry name" value="Chitinase insertion domain"/>
    <property type="match status" value="1"/>
</dbReference>
<dbReference type="PANTHER" id="PTHR11177">
    <property type="entry name" value="CHITINASE"/>
    <property type="match status" value="1"/>
</dbReference>
<feature type="transmembrane region" description="Helical" evidence="2">
    <location>
        <begin position="410"/>
        <end position="431"/>
    </location>
</feature>
<comment type="caution">
    <text evidence="5">The sequence shown here is derived from an EMBL/GenBank/DDBJ whole genome shotgun (WGS) entry which is preliminary data.</text>
</comment>
<dbReference type="SUPFAM" id="SSF51445">
    <property type="entry name" value="(Trans)glycosidases"/>
    <property type="match status" value="1"/>
</dbReference>
<keyword evidence="2" id="KW-1133">Transmembrane helix</keyword>
<dbReference type="GO" id="GO:0008061">
    <property type="term" value="F:chitin binding"/>
    <property type="evidence" value="ECO:0007669"/>
    <property type="project" value="InterPro"/>
</dbReference>
<dbReference type="InterPro" id="IPR050314">
    <property type="entry name" value="Glycosyl_Hydrlase_18"/>
</dbReference>
<keyword evidence="2" id="KW-0812">Transmembrane</keyword>